<reference evidence="1" key="1">
    <citation type="submission" date="2021-06" db="EMBL/GenBank/DDBJ databases">
        <authorList>
            <person name="Kallberg Y."/>
            <person name="Tangrot J."/>
            <person name="Rosling A."/>
        </authorList>
    </citation>
    <scope>NUCLEOTIDE SEQUENCE</scope>
    <source>
        <strain evidence="1">MA461A</strain>
    </source>
</reference>
<gene>
    <name evidence="1" type="ORF">RPERSI_LOCUS33359</name>
</gene>
<dbReference type="Proteomes" id="UP000789920">
    <property type="component" value="Unassembled WGS sequence"/>
</dbReference>
<comment type="caution">
    <text evidence="1">The sequence shown here is derived from an EMBL/GenBank/DDBJ whole genome shotgun (WGS) entry which is preliminary data.</text>
</comment>
<organism evidence="1 2">
    <name type="scientific">Racocetra persica</name>
    <dbReference type="NCBI Taxonomy" id="160502"/>
    <lineage>
        <taxon>Eukaryota</taxon>
        <taxon>Fungi</taxon>
        <taxon>Fungi incertae sedis</taxon>
        <taxon>Mucoromycota</taxon>
        <taxon>Glomeromycotina</taxon>
        <taxon>Glomeromycetes</taxon>
        <taxon>Diversisporales</taxon>
        <taxon>Gigasporaceae</taxon>
        <taxon>Racocetra</taxon>
    </lineage>
</organism>
<proteinExistence type="predicted"/>
<name>A0ACA9SPI7_9GLOM</name>
<evidence type="ECO:0000313" key="1">
    <source>
        <dbReference type="EMBL" id="CAG8844790.1"/>
    </source>
</evidence>
<accession>A0ACA9SPI7</accession>
<evidence type="ECO:0000313" key="2">
    <source>
        <dbReference type="Proteomes" id="UP000789920"/>
    </source>
</evidence>
<protein>
    <submittedName>
        <fullName evidence="1">30682_t:CDS:1</fullName>
    </submittedName>
</protein>
<keyword evidence="2" id="KW-1185">Reference proteome</keyword>
<sequence>MSLKRTYVEEEIYNESCKEIKKLRLDLQERDEKLDDKKKKYQRKKETLYELDVLNKINELVSTDLEVYQQEEEVQQEEEGVISQQQEEEKVIYQEEDVIYQEEVEKETDDELDFDLDEEWLKFLETDKY</sequence>
<dbReference type="EMBL" id="CAJVQC010144053">
    <property type="protein sequence ID" value="CAG8844790.1"/>
    <property type="molecule type" value="Genomic_DNA"/>
</dbReference>